<dbReference type="SUPFAM" id="SSF48317">
    <property type="entry name" value="Acid phosphatase/Vanadium-dependent haloperoxidase"/>
    <property type="match status" value="2"/>
</dbReference>
<name>A0A2P8IFY8_SACCR</name>
<dbReference type="InterPro" id="IPR000326">
    <property type="entry name" value="PAP2/HPO"/>
</dbReference>
<protein>
    <submittedName>
        <fullName evidence="3">Undecaprenyl-diphosphatase</fullName>
    </submittedName>
</protein>
<dbReference type="EMBL" id="PYAX01000002">
    <property type="protein sequence ID" value="PSL57381.1"/>
    <property type="molecule type" value="Genomic_DNA"/>
</dbReference>
<feature type="transmembrane region" description="Helical" evidence="1">
    <location>
        <begin position="325"/>
        <end position="342"/>
    </location>
</feature>
<evidence type="ECO:0000313" key="3">
    <source>
        <dbReference type="EMBL" id="PSL57381.1"/>
    </source>
</evidence>
<sequence length="469" mass="49048">MTRMMRNAAPLTVPVERFVLRAAAALVLTSTAAAGYALVVAAVRFRWSALYEVDRAVAETSARLISGNEVPVDVLQGVTTLGGTPTLVWLTGVGVAWLLVRQQLWLALYVAVTAGGAMILGVVIEELVAGLRPVAQLPVPLAAGSDFAGGHALGSAVTYGVVVLVFLPVVRRSAQWVLVGVAALLVVVIGATRIALGVHGLTDVLGGWMLGGLWLALTGAVFRRWRTEAGARDVPLSQGMGPEAAADIRPAPAQDVVLPRPWRGAVELLAGWGLLAGVLHGAGRLVVGEDRRAAAWESAVLQWWVDRRSPEWDAVVLPLGKLGDVGVVLACAAVVAPLALAWWRSWSPVVFLALTAVGAIGLALVTAEVNPRAAAGVPGFTSAHVAATSALWGATAVVAWSGRTRWWRWPVLVAGLLIPTLVAVQGLYAGAHYPTDVAAGMLSAAAWTALVWWVVRPDRTTGGKARPQT</sequence>
<accession>A0A2P8IFY8</accession>
<keyword evidence="1" id="KW-0472">Membrane</keyword>
<feature type="transmembrane region" description="Helical" evidence="1">
    <location>
        <begin position="437"/>
        <end position="455"/>
    </location>
</feature>
<feature type="transmembrane region" description="Helical" evidence="1">
    <location>
        <begin position="268"/>
        <end position="287"/>
    </location>
</feature>
<dbReference type="AlphaFoldDB" id="A0A2P8IFY8"/>
<organism evidence="3 4">
    <name type="scientific">Saccharothrix carnea</name>
    <dbReference type="NCBI Taxonomy" id="1280637"/>
    <lineage>
        <taxon>Bacteria</taxon>
        <taxon>Bacillati</taxon>
        <taxon>Actinomycetota</taxon>
        <taxon>Actinomycetes</taxon>
        <taxon>Pseudonocardiales</taxon>
        <taxon>Pseudonocardiaceae</taxon>
        <taxon>Saccharothrix</taxon>
    </lineage>
</organism>
<feature type="transmembrane region" description="Helical" evidence="1">
    <location>
        <begin position="148"/>
        <end position="169"/>
    </location>
</feature>
<feature type="transmembrane region" description="Helical" evidence="1">
    <location>
        <begin position="74"/>
        <end position="99"/>
    </location>
</feature>
<feature type="transmembrane region" description="Helical" evidence="1">
    <location>
        <begin position="106"/>
        <end position="128"/>
    </location>
</feature>
<feature type="transmembrane region" description="Helical" evidence="1">
    <location>
        <begin position="349"/>
        <end position="367"/>
    </location>
</feature>
<dbReference type="SMART" id="SM00014">
    <property type="entry name" value="acidPPc"/>
    <property type="match status" value="1"/>
</dbReference>
<gene>
    <name evidence="3" type="ORF">B0I31_102359</name>
</gene>
<feature type="transmembrane region" description="Helical" evidence="1">
    <location>
        <begin position="379"/>
        <end position="399"/>
    </location>
</feature>
<feature type="transmembrane region" description="Helical" evidence="1">
    <location>
        <begin position="204"/>
        <end position="222"/>
    </location>
</feature>
<dbReference type="InterPro" id="IPR036938">
    <property type="entry name" value="PAP2/HPO_sf"/>
</dbReference>
<dbReference type="Gene3D" id="1.20.144.10">
    <property type="entry name" value="Phosphatidic acid phosphatase type 2/haloperoxidase"/>
    <property type="match status" value="2"/>
</dbReference>
<proteinExistence type="predicted"/>
<feature type="transmembrane region" description="Helical" evidence="1">
    <location>
        <begin position="411"/>
        <end position="431"/>
    </location>
</feature>
<comment type="caution">
    <text evidence="3">The sequence shown here is derived from an EMBL/GenBank/DDBJ whole genome shotgun (WGS) entry which is preliminary data.</text>
</comment>
<evidence type="ECO:0000313" key="4">
    <source>
        <dbReference type="Proteomes" id="UP000241118"/>
    </source>
</evidence>
<feature type="transmembrane region" description="Helical" evidence="1">
    <location>
        <begin position="176"/>
        <end position="198"/>
    </location>
</feature>
<keyword evidence="4" id="KW-1185">Reference proteome</keyword>
<evidence type="ECO:0000259" key="2">
    <source>
        <dbReference type="SMART" id="SM00014"/>
    </source>
</evidence>
<reference evidence="3 4" key="1">
    <citation type="submission" date="2018-03" db="EMBL/GenBank/DDBJ databases">
        <title>Genomic Encyclopedia of Type Strains, Phase III (KMG-III): the genomes of soil and plant-associated and newly described type strains.</title>
        <authorList>
            <person name="Whitman W."/>
        </authorList>
    </citation>
    <scope>NUCLEOTIDE SEQUENCE [LARGE SCALE GENOMIC DNA]</scope>
    <source>
        <strain evidence="3 4">CGMCC 4.7097</strain>
    </source>
</reference>
<dbReference type="Proteomes" id="UP000241118">
    <property type="component" value="Unassembled WGS sequence"/>
</dbReference>
<keyword evidence="1" id="KW-0812">Transmembrane</keyword>
<evidence type="ECO:0000256" key="1">
    <source>
        <dbReference type="SAM" id="Phobius"/>
    </source>
</evidence>
<keyword evidence="1" id="KW-1133">Transmembrane helix</keyword>
<feature type="domain" description="Phosphatidic acid phosphatase type 2/haloperoxidase" evidence="2">
    <location>
        <begin position="106"/>
        <end position="219"/>
    </location>
</feature>
<dbReference type="Pfam" id="PF01569">
    <property type="entry name" value="PAP2"/>
    <property type="match status" value="2"/>
</dbReference>